<keyword evidence="6 11" id="KW-0812">Transmembrane</keyword>
<dbReference type="GO" id="GO:0033617">
    <property type="term" value="P:mitochondrial respiratory chain complex IV assembly"/>
    <property type="evidence" value="ECO:0007669"/>
    <property type="project" value="TreeGrafter"/>
</dbReference>
<gene>
    <name evidence="12" type="ORF">K493DRAFT_246982</name>
</gene>
<accession>A0A1Y1WRD2</accession>
<keyword evidence="8 11" id="KW-1133">Transmembrane helix</keyword>
<evidence type="ECO:0000256" key="4">
    <source>
        <dbReference type="ARBA" id="ARBA00015368"/>
    </source>
</evidence>
<dbReference type="InterPro" id="IPR020164">
    <property type="entry name" value="Cyt_c_Oxase_assmbl_COX16"/>
</dbReference>
<evidence type="ECO:0000256" key="1">
    <source>
        <dbReference type="ARBA" id="ARBA00002490"/>
    </source>
</evidence>
<proteinExistence type="inferred from homology"/>
<evidence type="ECO:0000313" key="12">
    <source>
        <dbReference type="EMBL" id="ORX75684.1"/>
    </source>
</evidence>
<comment type="function">
    <text evidence="1">Required for the assembly of the mitochondrial respiratory chain complex IV (CIV), also known as cytochrome c oxidase. May participate in merging the COX1 and COX2 assembly lines.</text>
</comment>
<organism evidence="12 13">
    <name type="scientific">Basidiobolus meristosporus CBS 931.73</name>
    <dbReference type="NCBI Taxonomy" id="1314790"/>
    <lineage>
        <taxon>Eukaryota</taxon>
        <taxon>Fungi</taxon>
        <taxon>Fungi incertae sedis</taxon>
        <taxon>Zoopagomycota</taxon>
        <taxon>Entomophthoromycotina</taxon>
        <taxon>Basidiobolomycetes</taxon>
        <taxon>Basidiobolales</taxon>
        <taxon>Basidiobolaceae</taxon>
        <taxon>Basidiobolus</taxon>
    </lineage>
</organism>
<evidence type="ECO:0000313" key="13">
    <source>
        <dbReference type="Proteomes" id="UP000193498"/>
    </source>
</evidence>
<dbReference type="InParanoid" id="A0A1Y1WRD2"/>
<dbReference type="PANTHER" id="PTHR17130">
    <property type="entry name" value="MITOCHONDRIAL OUTER MEMBRANE PROTEIN 25"/>
    <property type="match status" value="1"/>
</dbReference>
<name>A0A1Y1WRD2_9FUNG</name>
<evidence type="ECO:0000256" key="2">
    <source>
        <dbReference type="ARBA" id="ARBA00004434"/>
    </source>
</evidence>
<protein>
    <recommendedName>
        <fullName evidence="4">Cytochrome c oxidase assembly protein COX16, mitochondrial</fullName>
    </recommendedName>
    <alternativeName>
        <fullName evidence="5">Cytochrome c oxidase assembly protein cox16, mitochondrial</fullName>
    </alternativeName>
</protein>
<dbReference type="FunCoup" id="A0A1Y1WRD2">
    <property type="interactions" value="30"/>
</dbReference>
<sequence>MPFVNRRPSSYPLASIIRKHPVVAFGVPFLTIIVGSSFLLTQMTQTRYDFHDNKVNAMSTEEKLKLDKNRRKFSLQEEYWRLQQEADEEEDWDIVRVERPANAE</sequence>
<evidence type="ECO:0000256" key="5">
    <source>
        <dbReference type="ARBA" id="ARBA00019222"/>
    </source>
</evidence>
<evidence type="ECO:0000256" key="8">
    <source>
        <dbReference type="ARBA" id="ARBA00022989"/>
    </source>
</evidence>
<comment type="caution">
    <text evidence="12">The sequence shown here is derived from an EMBL/GenBank/DDBJ whole genome shotgun (WGS) entry which is preliminary data.</text>
</comment>
<evidence type="ECO:0000256" key="11">
    <source>
        <dbReference type="SAM" id="Phobius"/>
    </source>
</evidence>
<keyword evidence="9" id="KW-0496">Mitochondrion</keyword>
<dbReference type="GO" id="GO:0005743">
    <property type="term" value="C:mitochondrial inner membrane"/>
    <property type="evidence" value="ECO:0007669"/>
    <property type="project" value="UniProtKB-SubCell"/>
</dbReference>
<comment type="similarity">
    <text evidence="3">Belongs to the COX16 family.</text>
</comment>
<evidence type="ECO:0000256" key="3">
    <source>
        <dbReference type="ARBA" id="ARBA00008370"/>
    </source>
</evidence>
<comment type="subcellular location">
    <subcellularLocation>
        <location evidence="2">Mitochondrion inner membrane</location>
        <topology evidence="2">Single-pass membrane protein</topology>
    </subcellularLocation>
</comment>
<evidence type="ECO:0000256" key="10">
    <source>
        <dbReference type="ARBA" id="ARBA00023136"/>
    </source>
</evidence>
<feature type="transmembrane region" description="Helical" evidence="11">
    <location>
        <begin position="20"/>
        <end position="40"/>
    </location>
</feature>
<dbReference type="AlphaFoldDB" id="A0A1Y1WRD2"/>
<reference evidence="12 13" key="1">
    <citation type="submission" date="2016-07" db="EMBL/GenBank/DDBJ databases">
        <title>Pervasive Adenine N6-methylation of Active Genes in Fungi.</title>
        <authorList>
            <consortium name="DOE Joint Genome Institute"/>
            <person name="Mondo S.J."/>
            <person name="Dannebaum R.O."/>
            <person name="Kuo R.C."/>
            <person name="Labutti K."/>
            <person name="Haridas S."/>
            <person name="Kuo A."/>
            <person name="Salamov A."/>
            <person name="Ahrendt S.R."/>
            <person name="Lipzen A."/>
            <person name="Sullivan W."/>
            <person name="Andreopoulos W.B."/>
            <person name="Clum A."/>
            <person name="Lindquist E."/>
            <person name="Daum C."/>
            <person name="Ramamoorthy G.K."/>
            <person name="Gryganskyi A."/>
            <person name="Culley D."/>
            <person name="Magnuson J.K."/>
            <person name="James T.Y."/>
            <person name="O'Malley M.A."/>
            <person name="Stajich J.E."/>
            <person name="Spatafora J.W."/>
            <person name="Visel A."/>
            <person name="Grigoriev I.V."/>
        </authorList>
    </citation>
    <scope>NUCLEOTIDE SEQUENCE [LARGE SCALE GENOMIC DNA]</scope>
    <source>
        <strain evidence="12 13">CBS 931.73</strain>
    </source>
</reference>
<evidence type="ECO:0000256" key="7">
    <source>
        <dbReference type="ARBA" id="ARBA00022792"/>
    </source>
</evidence>
<evidence type="ECO:0000256" key="9">
    <source>
        <dbReference type="ARBA" id="ARBA00023128"/>
    </source>
</evidence>
<dbReference type="PANTHER" id="PTHR17130:SF14">
    <property type="entry name" value="CYTOCHROME C OXIDASE ASSEMBLY PROTEIN COX16 HOMOLOG, MITOCHONDRIAL"/>
    <property type="match status" value="1"/>
</dbReference>
<evidence type="ECO:0000256" key="6">
    <source>
        <dbReference type="ARBA" id="ARBA00022692"/>
    </source>
</evidence>
<dbReference type="EMBL" id="MCFE01000997">
    <property type="protein sequence ID" value="ORX75684.1"/>
    <property type="molecule type" value="Genomic_DNA"/>
</dbReference>
<keyword evidence="13" id="KW-1185">Reference proteome</keyword>
<dbReference type="Proteomes" id="UP000193498">
    <property type="component" value="Unassembled WGS sequence"/>
</dbReference>
<keyword evidence="10 11" id="KW-0472">Membrane</keyword>
<keyword evidence="7" id="KW-0999">Mitochondrion inner membrane</keyword>
<dbReference type="Pfam" id="PF14138">
    <property type="entry name" value="COX16"/>
    <property type="match status" value="1"/>
</dbReference>
<dbReference type="OrthoDB" id="5516033at2759"/>
<dbReference type="STRING" id="1314790.A0A1Y1WRD2"/>